<evidence type="ECO:0000313" key="2">
    <source>
        <dbReference type="Proteomes" id="UP000253570"/>
    </source>
</evidence>
<dbReference type="Proteomes" id="UP000253570">
    <property type="component" value="Unassembled WGS sequence"/>
</dbReference>
<dbReference type="EMBL" id="QOQD01000005">
    <property type="protein sequence ID" value="RCL73714.1"/>
    <property type="molecule type" value="Genomic_DNA"/>
</dbReference>
<reference evidence="1 2" key="1">
    <citation type="journal article" date="2018" name="Microbiome">
        <title>Fine metagenomic profile of the Mediterranean stratified and mixed water columns revealed by assembly and recruitment.</title>
        <authorList>
            <person name="Haro-Moreno J.M."/>
            <person name="Lopez-Perez M."/>
            <person name="De La Torre J.R."/>
            <person name="Picazo A."/>
            <person name="Camacho A."/>
            <person name="Rodriguez-Valera F."/>
        </authorList>
    </citation>
    <scope>NUCLEOTIDE SEQUENCE [LARGE SCALE GENOMIC DNA]</scope>
    <source>
        <strain evidence="1">MED-G57</strain>
    </source>
</reference>
<proteinExistence type="predicted"/>
<accession>A0A368DPY3</accession>
<name>A0A368DPY3_9PROT</name>
<gene>
    <name evidence="1" type="ORF">DBW71_02755</name>
</gene>
<protein>
    <submittedName>
        <fullName evidence="1">Uncharacterized protein</fullName>
    </submittedName>
</protein>
<comment type="caution">
    <text evidence="1">The sequence shown here is derived from an EMBL/GenBank/DDBJ whole genome shotgun (WGS) entry which is preliminary data.</text>
</comment>
<evidence type="ECO:0000313" key="1">
    <source>
        <dbReference type="EMBL" id="RCL73714.1"/>
    </source>
</evidence>
<dbReference type="AlphaFoldDB" id="A0A368DPY3"/>
<organism evidence="1 2">
    <name type="scientific">PS1 clade bacterium</name>
    <dbReference type="NCBI Taxonomy" id="2175152"/>
    <lineage>
        <taxon>Bacteria</taxon>
        <taxon>Pseudomonadati</taxon>
        <taxon>Pseudomonadota</taxon>
        <taxon>Alphaproteobacteria</taxon>
        <taxon>PS1 clade</taxon>
    </lineage>
</organism>
<sequence length="147" mass="17488">MVQCNIKSFSLIRAYLFILFVFLFIYHNDSVNAQIIIKKYINAEVLVFNKLTKERAIFKIPAKSSISFKNFNIKVNSCFKIMDKDQDFVTNITLEHIYENRIEESENIVLYLIKRNLNIDPQNPYYEFKLLRCNDEKDIIVNNIYNG</sequence>